<gene>
    <name evidence="2" type="ordered locus">MTR_6g033985</name>
    <name evidence="3" type="ORF">MtrunA17_Chr6g0462851</name>
</gene>
<reference evidence="2 5" key="2">
    <citation type="journal article" date="2014" name="BMC Genomics">
        <title>An improved genome release (version Mt4.0) for the model legume Medicago truncatula.</title>
        <authorList>
            <person name="Tang H."/>
            <person name="Krishnakumar V."/>
            <person name="Bidwell S."/>
            <person name="Rosen B."/>
            <person name="Chan A."/>
            <person name="Zhou S."/>
            <person name="Gentzbittel L."/>
            <person name="Childs K.L."/>
            <person name="Yandell M."/>
            <person name="Gundlach H."/>
            <person name="Mayer K.F."/>
            <person name="Schwartz D.C."/>
            <person name="Town C.D."/>
        </authorList>
    </citation>
    <scope>GENOME REANNOTATION</scope>
    <source>
        <strain evidence="2">A17</strain>
        <strain evidence="4 5">cv. Jemalong A17</strain>
    </source>
</reference>
<keyword evidence="1 2" id="KW-0812">Transmembrane</keyword>
<keyword evidence="1" id="KW-1133">Transmembrane helix</keyword>
<reference evidence="3" key="4">
    <citation type="journal article" date="2018" name="Nat. Plants">
        <title>Whole-genome landscape of Medicago truncatula symbiotic genes.</title>
        <authorList>
            <person name="Pecrix Y."/>
            <person name="Gamas P."/>
            <person name="Carrere S."/>
        </authorList>
    </citation>
    <scope>NUCLEOTIDE SEQUENCE</scope>
    <source>
        <tissue evidence="3">Leaves</tissue>
    </source>
</reference>
<name>A0A072U7L7_MEDTR</name>
<evidence type="ECO:0000313" key="2">
    <source>
        <dbReference type="EMBL" id="KEH25749.1"/>
    </source>
</evidence>
<dbReference type="Proteomes" id="UP000002051">
    <property type="component" value="Chromosome 6"/>
</dbReference>
<reference evidence="2 5" key="1">
    <citation type="journal article" date="2011" name="Nature">
        <title>The Medicago genome provides insight into the evolution of rhizobial symbioses.</title>
        <authorList>
            <person name="Young N.D."/>
            <person name="Debelle F."/>
            <person name="Oldroyd G.E."/>
            <person name="Geurts R."/>
            <person name="Cannon S.B."/>
            <person name="Udvardi M.K."/>
            <person name="Benedito V.A."/>
            <person name="Mayer K.F."/>
            <person name="Gouzy J."/>
            <person name="Schoof H."/>
            <person name="Van de Peer Y."/>
            <person name="Proost S."/>
            <person name="Cook D.R."/>
            <person name="Meyers B.C."/>
            <person name="Spannagl M."/>
            <person name="Cheung F."/>
            <person name="De Mita S."/>
            <person name="Krishnakumar V."/>
            <person name="Gundlach H."/>
            <person name="Zhou S."/>
            <person name="Mudge J."/>
            <person name="Bharti A.K."/>
            <person name="Murray J.D."/>
            <person name="Naoumkina M.A."/>
            <person name="Rosen B."/>
            <person name="Silverstein K.A."/>
            <person name="Tang H."/>
            <person name="Rombauts S."/>
            <person name="Zhao P.X."/>
            <person name="Zhou P."/>
            <person name="Barbe V."/>
            <person name="Bardou P."/>
            <person name="Bechner M."/>
            <person name="Bellec A."/>
            <person name="Berger A."/>
            <person name="Berges H."/>
            <person name="Bidwell S."/>
            <person name="Bisseling T."/>
            <person name="Choisne N."/>
            <person name="Couloux A."/>
            <person name="Denny R."/>
            <person name="Deshpande S."/>
            <person name="Dai X."/>
            <person name="Doyle J.J."/>
            <person name="Dudez A.M."/>
            <person name="Farmer A.D."/>
            <person name="Fouteau S."/>
            <person name="Franken C."/>
            <person name="Gibelin C."/>
            <person name="Gish J."/>
            <person name="Goldstein S."/>
            <person name="Gonzalez A.J."/>
            <person name="Green P.J."/>
            <person name="Hallab A."/>
            <person name="Hartog M."/>
            <person name="Hua A."/>
            <person name="Humphray S.J."/>
            <person name="Jeong D.H."/>
            <person name="Jing Y."/>
            <person name="Jocker A."/>
            <person name="Kenton S.M."/>
            <person name="Kim D.J."/>
            <person name="Klee K."/>
            <person name="Lai H."/>
            <person name="Lang C."/>
            <person name="Lin S."/>
            <person name="Macmil S.L."/>
            <person name="Magdelenat G."/>
            <person name="Matthews L."/>
            <person name="McCorrison J."/>
            <person name="Monaghan E.L."/>
            <person name="Mun J.H."/>
            <person name="Najar F.Z."/>
            <person name="Nicholson C."/>
            <person name="Noirot C."/>
            <person name="O'Bleness M."/>
            <person name="Paule C.R."/>
            <person name="Poulain J."/>
            <person name="Prion F."/>
            <person name="Qin B."/>
            <person name="Qu C."/>
            <person name="Retzel E.F."/>
            <person name="Riddle C."/>
            <person name="Sallet E."/>
            <person name="Samain S."/>
            <person name="Samson N."/>
            <person name="Sanders I."/>
            <person name="Saurat O."/>
            <person name="Scarpelli C."/>
            <person name="Schiex T."/>
            <person name="Segurens B."/>
            <person name="Severin A.J."/>
            <person name="Sherrier D.J."/>
            <person name="Shi R."/>
            <person name="Sims S."/>
            <person name="Singer S.R."/>
            <person name="Sinharoy S."/>
            <person name="Sterck L."/>
            <person name="Viollet A."/>
            <person name="Wang B.B."/>
            <person name="Wang K."/>
            <person name="Wang M."/>
            <person name="Wang X."/>
            <person name="Warfsmann J."/>
            <person name="Weissenbach J."/>
            <person name="White D.D."/>
            <person name="White J.D."/>
            <person name="Wiley G.B."/>
            <person name="Wincker P."/>
            <person name="Xing Y."/>
            <person name="Yang L."/>
            <person name="Yao Z."/>
            <person name="Ying F."/>
            <person name="Zhai J."/>
            <person name="Zhou L."/>
            <person name="Zuber A."/>
            <person name="Denarie J."/>
            <person name="Dixon R.A."/>
            <person name="May G.D."/>
            <person name="Schwartz D.C."/>
            <person name="Rogers J."/>
            <person name="Quetier F."/>
            <person name="Town C.D."/>
            <person name="Roe B.A."/>
        </authorList>
    </citation>
    <scope>NUCLEOTIDE SEQUENCE [LARGE SCALE GENOMIC DNA]</scope>
    <source>
        <strain evidence="2">A17</strain>
        <strain evidence="4 5">cv. Jemalong A17</strain>
    </source>
</reference>
<dbReference type="EMBL" id="PSQE01000006">
    <property type="protein sequence ID" value="RHN50925.1"/>
    <property type="molecule type" value="Genomic_DNA"/>
</dbReference>
<keyword evidence="1" id="KW-0472">Membrane</keyword>
<evidence type="ECO:0000313" key="3">
    <source>
        <dbReference type="EMBL" id="RHN50925.1"/>
    </source>
</evidence>
<feature type="transmembrane region" description="Helical" evidence="1">
    <location>
        <begin position="12"/>
        <end position="31"/>
    </location>
</feature>
<proteinExistence type="predicted"/>
<protein>
    <submittedName>
        <fullName evidence="2">Transmembrane protein, putative</fullName>
    </submittedName>
</protein>
<sequence>MINRHTKTNTNTTPYTVFYCSLIPFLFSSFLTHPLPLSLLLSHLPVLCHSPATSLSPSSFSGGVKEITVYVVIEGITMGEGPGSESDPNKGVPLNFDPNCSGGVKVVQEYRSEGQ</sequence>
<keyword evidence="5" id="KW-1185">Reference proteome</keyword>
<reference evidence="4" key="3">
    <citation type="submission" date="2015-04" db="UniProtKB">
        <authorList>
            <consortium name="EnsemblPlants"/>
        </authorList>
    </citation>
    <scope>IDENTIFICATION</scope>
    <source>
        <strain evidence="4">cv. Jemalong A17</strain>
    </source>
</reference>
<dbReference type="HOGENOM" id="CLU_2112531_0_0_1"/>
<accession>A0A072U7L7</accession>
<dbReference type="AlphaFoldDB" id="A0A072U7L7"/>
<dbReference type="EMBL" id="CM001222">
    <property type="protein sequence ID" value="KEH25749.1"/>
    <property type="molecule type" value="Genomic_DNA"/>
</dbReference>
<organism evidence="2 5">
    <name type="scientific">Medicago truncatula</name>
    <name type="common">Barrel medic</name>
    <name type="synonym">Medicago tribuloides</name>
    <dbReference type="NCBI Taxonomy" id="3880"/>
    <lineage>
        <taxon>Eukaryota</taxon>
        <taxon>Viridiplantae</taxon>
        <taxon>Streptophyta</taxon>
        <taxon>Embryophyta</taxon>
        <taxon>Tracheophyta</taxon>
        <taxon>Spermatophyta</taxon>
        <taxon>Magnoliopsida</taxon>
        <taxon>eudicotyledons</taxon>
        <taxon>Gunneridae</taxon>
        <taxon>Pentapetalae</taxon>
        <taxon>rosids</taxon>
        <taxon>fabids</taxon>
        <taxon>Fabales</taxon>
        <taxon>Fabaceae</taxon>
        <taxon>Papilionoideae</taxon>
        <taxon>50 kb inversion clade</taxon>
        <taxon>NPAAA clade</taxon>
        <taxon>Hologalegina</taxon>
        <taxon>IRL clade</taxon>
        <taxon>Trifolieae</taxon>
        <taxon>Medicago</taxon>
    </lineage>
</organism>
<dbReference type="Gramene" id="rna35279">
    <property type="protein sequence ID" value="RHN50925.1"/>
    <property type="gene ID" value="gene35279"/>
</dbReference>
<evidence type="ECO:0000313" key="4">
    <source>
        <dbReference type="EnsemblPlants" id="KEH25749"/>
    </source>
</evidence>
<evidence type="ECO:0000256" key="1">
    <source>
        <dbReference type="SAM" id="Phobius"/>
    </source>
</evidence>
<dbReference type="Proteomes" id="UP000265566">
    <property type="component" value="Chromosome 6"/>
</dbReference>
<dbReference type="EnsemblPlants" id="KEH25749">
    <property type="protein sequence ID" value="KEH25749"/>
    <property type="gene ID" value="MTR_6g033985"/>
</dbReference>
<evidence type="ECO:0000313" key="5">
    <source>
        <dbReference type="Proteomes" id="UP000002051"/>
    </source>
</evidence>